<dbReference type="EC" id="2.3.1.50" evidence="5"/>
<evidence type="ECO:0000256" key="3">
    <source>
        <dbReference type="ARBA" id="ARBA00004991"/>
    </source>
</evidence>
<organism evidence="12">
    <name type="scientific">Octactis speculum</name>
    <dbReference type="NCBI Taxonomy" id="3111310"/>
    <lineage>
        <taxon>Eukaryota</taxon>
        <taxon>Sar</taxon>
        <taxon>Stramenopiles</taxon>
        <taxon>Ochrophyta</taxon>
        <taxon>Dictyochophyceae</taxon>
        <taxon>Dictyochales</taxon>
        <taxon>Dictyochaceae</taxon>
        <taxon>Octactis</taxon>
    </lineage>
</organism>
<evidence type="ECO:0000259" key="11">
    <source>
        <dbReference type="Pfam" id="PF00155"/>
    </source>
</evidence>
<dbReference type="InterPro" id="IPR015421">
    <property type="entry name" value="PyrdxlP-dep_Trfase_major"/>
</dbReference>
<dbReference type="GO" id="GO:0005783">
    <property type="term" value="C:endoplasmic reticulum"/>
    <property type="evidence" value="ECO:0007669"/>
    <property type="project" value="TreeGrafter"/>
</dbReference>
<dbReference type="Gene3D" id="3.90.1150.10">
    <property type="entry name" value="Aspartate Aminotransferase, domain 1"/>
    <property type="match status" value="1"/>
</dbReference>
<reference evidence="12" key="1">
    <citation type="submission" date="2021-01" db="EMBL/GenBank/DDBJ databases">
        <authorList>
            <person name="Corre E."/>
            <person name="Pelletier E."/>
            <person name="Niang G."/>
            <person name="Scheremetjew M."/>
            <person name="Finn R."/>
            <person name="Kale V."/>
            <person name="Holt S."/>
            <person name="Cochrane G."/>
            <person name="Meng A."/>
            <person name="Brown T."/>
            <person name="Cohen L."/>
        </authorList>
    </citation>
    <scope>NUCLEOTIDE SEQUENCE</scope>
    <source>
        <strain evidence="12">CCMP1381</strain>
    </source>
</reference>
<comment type="cofactor">
    <cofactor evidence="1">
        <name>pyridoxal 5'-phosphate</name>
        <dbReference type="ChEBI" id="CHEBI:597326"/>
    </cofactor>
</comment>
<keyword evidence="9" id="KW-0443">Lipid metabolism</keyword>
<dbReference type="GO" id="GO:0030170">
    <property type="term" value="F:pyridoxal phosphate binding"/>
    <property type="evidence" value="ECO:0007669"/>
    <property type="project" value="InterPro"/>
</dbReference>
<sequence>MPHIEIEQEVASFMGTEGAISYSDTASTVTSTLPAFAKKGDLVMIDSAIHEAIQVGADLSRAKIVYFDHNDMQDLERKLEQVRSEDKRLRRDSTKQRRFIVTEALFREYGDLAPLKELVELKEKYGYRLFLDESLSFGTLGATGKGLTEHYQVPVEAVDMLTVSMAYSLASIGGLCIGSMEVVDHQRLSGAGYCFSAAAPPFVSRFAREALVRLQKEPALVEELQKNAQLVVKEIKSKCDGKLKLLSNPASPLVVLAFDGQASTLPHKIQLEILRQVIAGCTARDVLIGSSEDIQGPKMADGLGPKFRLTMRSTFSEAEVCNLVAVLSEVLEEAVGEYTTVTASQEPEHEEPY</sequence>
<dbReference type="InterPro" id="IPR004839">
    <property type="entry name" value="Aminotransferase_I/II_large"/>
</dbReference>
<dbReference type="EMBL" id="HBGS01036817">
    <property type="protein sequence ID" value="CAD9443426.1"/>
    <property type="molecule type" value="Transcribed_RNA"/>
</dbReference>
<evidence type="ECO:0000256" key="5">
    <source>
        <dbReference type="ARBA" id="ARBA00013220"/>
    </source>
</evidence>
<dbReference type="InterPro" id="IPR015424">
    <property type="entry name" value="PyrdxlP-dep_Trfase"/>
</dbReference>
<evidence type="ECO:0000256" key="1">
    <source>
        <dbReference type="ARBA" id="ARBA00001933"/>
    </source>
</evidence>
<keyword evidence="7" id="KW-0663">Pyridoxal phosphate</keyword>
<evidence type="ECO:0000256" key="6">
    <source>
        <dbReference type="ARBA" id="ARBA00022679"/>
    </source>
</evidence>
<dbReference type="InterPro" id="IPR050087">
    <property type="entry name" value="AON_synthase_class-II"/>
</dbReference>
<evidence type="ECO:0000256" key="9">
    <source>
        <dbReference type="ARBA" id="ARBA00023098"/>
    </source>
</evidence>
<evidence type="ECO:0000256" key="4">
    <source>
        <dbReference type="ARBA" id="ARBA00008392"/>
    </source>
</evidence>
<dbReference type="Pfam" id="PF00155">
    <property type="entry name" value="Aminotran_1_2"/>
    <property type="match status" value="1"/>
</dbReference>
<dbReference type="InterPro" id="IPR015422">
    <property type="entry name" value="PyrdxlP-dep_Trfase_small"/>
</dbReference>
<dbReference type="PANTHER" id="PTHR13693">
    <property type="entry name" value="CLASS II AMINOTRANSFERASE/8-AMINO-7-OXONONANOATE SYNTHASE"/>
    <property type="match status" value="1"/>
</dbReference>
<evidence type="ECO:0000256" key="7">
    <source>
        <dbReference type="ARBA" id="ARBA00022898"/>
    </source>
</evidence>
<proteinExistence type="inferred from homology"/>
<evidence type="ECO:0000256" key="2">
    <source>
        <dbReference type="ARBA" id="ARBA00004760"/>
    </source>
</evidence>
<dbReference type="PANTHER" id="PTHR13693:SF2">
    <property type="entry name" value="SERINE PALMITOYLTRANSFERASE 1"/>
    <property type="match status" value="1"/>
</dbReference>
<keyword evidence="10" id="KW-0012">Acyltransferase</keyword>
<comment type="pathway">
    <text evidence="2">Lipid metabolism; sphingolipid metabolism.</text>
</comment>
<comment type="pathway">
    <text evidence="3">Sphingolipid metabolism.</text>
</comment>
<name>A0A7S2D437_9STRA</name>
<accession>A0A7S2D437</accession>
<dbReference type="SUPFAM" id="SSF53383">
    <property type="entry name" value="PLP-dependent transferases"/>
    <property type="match status" value="1"/>
</dbReference>
<protein>
    <recommendedName>
        <fullName evidence="5">serine C-palmitoyltransferase</fullName>
        <ecNumber evidence="5">2.3.1.50</ecNumber>
    </recommendedName>
</protein>
<keyword evidence="8" id="KW-0746">Sphingolipid metabolism</keyword>
<evidence type="ECO:0000313" key="12">
    <source>
        <dbReference type="EMBL" id="CAD9443426.1"/>
    </source>
</evidence>
<dbReference type="GO" id="GO:0046513">
    <property type="term" value="P:ceramide biosynthetic process"/>
    <property type="evidence" value="ECO:0007669"/>
    <property type="project" value="TreeGrafter"/>
</dbReference>
<comment type="similarity">
    <text evidence="4">Belongs to the class-II pyridoxal-phosphate-dependent aminotransferase family.</text>
</comment>
<dbReference type="GO" id="GO:0016020">
    <property type="term" value="C:membrane"/>
    <property type="evidence" value="ECO:0007669"/>
    <property type="project" value="GOC"/>
</dbReference>
<keyword evidence="6" id="KW-0808">Transferase</keyword>
<dbReference type="GO" id="GO:0046512">
    <property type="term" value="P:sphingosine biosynthetic process"/>
    <property type="evidence" value="ECO:0007669"/>
    <property type="project" value="TreeGrafter"/>
</dbReference>
<dbReference type="AlphaFoldDB" id="A0A7S2D437"/>
<evidence type="ECO:0000256" key="10">
    <source>
        <dbReference type="ARBA" id="ARBA00023315"/>
    </source>
</evidence>
<evidence type="ECO:0000256" key="8">
    <source>
        <dbReference type="ARBA" id="ARBA00022919"/>
    </source>
</evidence>
<dbReference type="GO" id="GO:0004758">
    <property type="term" value="F:serine C-palmitoyltransferase activity"/>
    <property type="evidence" value="ECO:0007669"/>
    <property type="project" value="TreeGrafter"/>
</dbReference>
<dbReference type="Gene3D" id="3.40.640.10">
    <property type="entry name" value="Type I PLP-dependent aspartate aminotransferase-like (Major domain)"/>
    <property type="match status" value="1"/>
</dbReference>
<feature type="domain" description="Aminotransferase class I/classII large" evidence="11">
    <location>
        <begin position="3"/>
        <end position="261"/>
    </location>
</feature>
<gene>
    <name evidence="12" type="ORF">DSPE1174_LOCUS19081</name>
</gene>